<proteinExistence type="inferred from homology"/>
<comment type="caution">
    <text evidence="3">The sequence shown here is derived from an EMBL/GenBank/DDBJ whole genome shotgun (WGS) entry which is preliminary data.</text>
</comment>
<evidence type="ECO:0000256" key="1">
    <source>
        <dbReference type="ARBA" id="ARBA00008558"/>
    </source>
</evidence>
<evidence type="ECO:0000313" key="3">
    <source>
        <dbReference type="EMBL" id="MFC3303639.1"/>
    </source>
</evidence>
<dbReference type="InterPro" id="IPR010819">
    <property type="entry name" value="AGE/CE"/>
</dbReference>
<dbReference type="InterPro" id="IPR008928">
    <property type="entry name" value="6-hairpin_glycosidase_sf"/>
</dbReference>
<dbReference type="Pfam" id="PF07221">
    <property type="entry name" value="GlcNAc_2-epim"/>
    <property type="match status" value="1"/>
</dbReference>
<keyword evidence="2" id="KW-0413">Isomerase</keyword>
<evidence type="ECO:0000256" key="2">
    <source>
        <dbReference type="ARBA" id="ARBA00023235"/>
    </source>
</evidence>
<dbReference type="SUPFAM" id="SSF48208">
    <property type="entry name" value="Six-hairpin glycosidases"/>
    <property type="match status" value="1"/>
</dbReference>
<gene>
    <name evidence="3" type="ORF">ACFONP_12960</name>
</gene>
<evidence type="ECO:0000313" key="4">
    <source>
        <dbReference type="Proteomes" id="UP001595607"/>
    </source>
</evidence>
<dbReference type="PANTHER" id="PTHR15108">
    <property type="entry name" value="N-ACYLGLUCOSAMINE-2-EPIMERASE"/>
    <property type="match status" value="1"/>
</dbReference>
<dbReference type="EMBL" id="JBHRVA010000003">
    <property type="protein sequence ID" value="MFC3303639.1"/>
    <property type="molecule type" value="Genomic_DNA"/>
</dbReference>
<reference evidence="4" key="1">
    <citation type="journal article" date="2019" name="Int. J. Syst. Evol. Microbiol.">
        <title>The Global Catalogue of Microorganisms (GCM) 10K type strain sequencing project: providing services to taxonomists for standard genome sequencing and annotation.</title>
        <authorList>
            <consortium name="The Broad Institute Genomics Platform"/>
            <consortium name="The Broad Institute Genome Sequencing Center for Infectious Disease"/>
            <person name="Wu L."/>
            <person name="Ma J."/>
        </authorList>
    </citation>
    <scope>NUCLEOTIDE SEQUENCE [LARGE SCALE GENOMIC DNA]</scope>
    <source>
        <strain evidence="4">KCTC 22245</strain>
    </source>
</reference>
<dbReference type="RefSeq" id="WP_189576375.1">
    <property type="nucleotide sequence ID" value="NZ_BMXU01000002.1"/>
</dbReference>
<sequence>MNSIFDQASSRFIAWLAEDAIPRCAGPGRNPDGGYYEALDLDGSPISPAPVRLRVQARQAFSFARAEALGLMPGGREASDYAWRFMVDKGLKAHCDGFPTSFIHVFAPDGSVADDKRDTYDHAFVLLAAAERQRAYGDDEARKIESLAHQFLDALRCGHGGFAEDDRRSLPRRQNPHMHLIEAALLRRRVGEDPFSEAMLGEIRALWGKHFWDPEAEVMREFFAADWSLHPEKGDLVEPGHMAEWIWLLDEHGSASEEQLLALWDGARRHGLHQERMLLADCVDLRTGEATEGCRLWCQTEHIRAALVLARVTGAEKWIDEAGRLLTGFQDIYLTGIAKGCWHDRVDSRGKPMSDRTPASLLYHLITLADEIIEIRDR</sequence>
<comment type="similarity">
    <text evidence="1">Belongs to the N-acylglucosamine 2-epimerase family.</text>
</comment>
<accession>A0ABV7MDU6</accession>
<keyword evidence="4" id="KW-1185">Reference proteome</keyword>
<dbReference type="Gene3D" id="1.50.10.10">
    <property type="match status" value="1"/>
</dbReference>
<organism evidence="3 4">
    <name type="scientific">Parvularcula lutaonensis</name>
    <dbReference type="NCBI Taxonomy" id="491923"/>
    <lineage>
        <taxon>Bacteria</taxon>
        <taxon>Pseudomonadati</taxon>
        <taxon>Pseudomonadota</taxon>
        <taxon>Alphaproteobacteria</taxon>
        <taxon>Parvularculales</taxon>
        <taxon>Parvularculaceae</taxon>
        <taxon>Parvularcula</taxon>
    </lineage>
</organism>
<name>A0ABV7MDU6_9PROT</name>
<protein>
    <submittedName>
        <fullName evidence="3">AGE family epimerase/isomerase</fullName>
    </submittedName>
</protein>
<dbReference type="Proteomes" id="UP001595607">
    <property type="component" value="Unassembled WGS sequence"/>
</dbReference>
<dbReference type="InterPro" id="IPR012341">
    <property type="entry name" value="6hp_glycosidase-like_sf"/>
</dbReference>